<proteinExistence type="predicted"/>
<reference evidence="1 2" key="1">
    <citation type="submission" date="2019-12" db="EMBL/GenBank/DDBJ databases">
        <title>Sporaefaciens musculi gen. nov., sp. nov., a novel bacterium isolated from the caecum of an obese mouse.</title>
        <authorList>
            <person name="Rasmussen T.S."/>
            <person name="Streidl T."/>
            <person name="Hitch T.C.A."/>
            <person name="Wortmann E."/>
            <person name="Deptula P."/>
            <person name="Hansen M."/>
            <person name="Nielsen D.S."/>
            <person name="Clavel T."/>
            <person name="Vogensen F.K."/>
        </authorList>
    </citation>
    <scope>NUCLEOTIDE SEQUENCE [LARGE SCALE GENOMIC DNA]</scope>
    <source>
        <strain evidence="1 2">WCA-9-b2</strain>
    </source>
</reference>
<dbReference type="RefSeq" id="WP_159754769.1">
    <property type="nucleotide sequence ID" value="NZ_CATIFW010000257.1"/>
</dbReference>
<dbReference type="AlphaFoldDB" id="A0A7X3MKX3"/>
<gene>
    <name evidence="1" type="ORF">GN277_24030</name>
</gene>
<dbReference type="EMBL" id="WUQX01000001">
    <property type="protein sequence ID" value="MXP78308.1"/>
    <property type="molecule type" value="Genomic_DNA"/>
</dbReference>
<protein>
    <submittedName>
        <fullName evidence="1">Uncharacterized protein</fullName>
    </submittedName>
</protein>
<sequence>MGQETEGEDMGKRKRMAICEFCKNLIAAGEGDFLCCECGEPVVVISNYISTKDYLKCRNRKFKKAEKQTCA</sequence>
<dbReference type="Proteomes" id="UP000460412">
    <property type="component" value="Unassembled WGS sequence"/>
</dbReference>
<keyword evidence="2" id="KW-1185">Reference proteome</keyword>
<comment type="caution">
    <text evidence="1">The sequence shown here is derived from an EMBL/GenBank/DDBJ whole genome shotgun (WGS) entry which is preliminary data.</text>
</comment>
<evidence type="ECO:0000313" key="1">
    <source>
        <dbReference type="EMBL" id="MXP78308.1"/>
    </source>
</evidence>
<name>A0A7X3MKX3_9FIRM</name>
<organism evidence="1 2">
    <name type="scientific">Sporofaciens musculi</name>
    <dbReference type="NCBI Taxonomy" id="2681861"/>
    <lineage>
        <taxon>Bacteria</taxon>
        <taxon>Bacillati</taxon>
        <taxon>Bacillota</taxon>
        <taxon>Clostridia</taxon>
        <taxon>Lachnospirales</taxon>
        <taxon>Lachnospiraceae</taxon>
        <taxon>Sporofaciens</taxon>
    </lineage>
</organism>
<accession>A0A7X3MKX3</accession>
<evidence type="ECO:0000313" key="2">
    <source>
        <dbReference type="Proteomes" id="UP000460412"/>
    </source>
</evidence>